<name>A0A5B2VE49_9HYPH</name>
<evidence type="ECO:0000313" key="2">
    <source>
        <dbReference type="Proteomes" id="UP000323142"/>
    </source>
</evidence>
<gene>
    <name evidence="1" type="ORF">F0L46_14895</name>
</gene>
<evidence type="ECO:0000313" key="1">
    <source>
        <dbReference type="EMBL" id="KAA2236427.1"/>
    </source>
</evidence>
<dbReference type="Proteomes" id="UP000323142">
    <property type="component" value="Unassembled WGS sequence"/>
</dbReference>
<accession>A0A5B2VE49</accession>
<organism evidence="1 2">
    <name type="scientific">Salinarimonas soli</name>
    <dbReference type="NCBI Taxonomy" id="1638099"/>
    <lineage>
        <taxon>Bacteria</taxon>
        <taxon>Pseudomonadati</taxon>
        <taxon>Pseudomonadota</taxon>
        <taxon>Alphaproteobacteria</taxon>
        <taxon>Hyphomicrobiales</taxon>
        <taxon>Salinarimonadaceae</taxon>
        <taxon>Salinarimonas</taxon>
    </lineage>
</organism>
<reference evidence="1 2" key="1">
    <citation type="submission" date="2019-09" db="EMBL/GenBank/DDBJ databases">
        <title>Salinarimonas rosea gen. nov., sp. nov., a new member of the a-2 subgroup of the Proteobacteria.</title>
        <authorList>
            <person name="Liu J."/>
        </authorList>
    </citation>
    <scope>NUCLEOTIDE SEQUENCE [LARGE SCALE GENOMIC DNA]</scope>
    <source>
        <strain evidence="1 2">BN140002</strain>
    </source>
</reference>
<protein>
    <submittedName>
        <fullName evidence="1">Uncharacterized protein</fullName>
    </submittedName>
</protein>
<dbReference type="RefSeq" id="WP_188311974.1">
    <property type="nucleotide sequence ID" value="NZ_VUOA01000027.1"/>
</dbReference>
<sequence length="201" mass="22512">MRGATRAYVLVTLLFGGTCLPRGATAQPLEDALLTLIRFGAESVIVKREPGLIVTGDSPHVEVRVLDQENCVVRVTDLDWKPTREQKMLWGGPATVVENTDSTHRDYFLGRVIASEIKKVSSVLERVAGRVTRERKDAKWLLVGNHGDETQCIYFPASEKHCTNQIEFDRADEQDRAARSDKALVRIFGDLCRGTTRKTPF</sequence>
<dbReference type="EMBL" id="VUOA01000027">
    <property type="protein sequence ID" value="KAA2236427.1"/>
    <property type="molecule type" value="Genomic_DNA"/>
</dbReference>
<keyword evidence="2" id="KW-1185">Reference proteome</keyword>
<proteinExistence type="predicted"/>
<dbReference type="AlphaFoldDB" id="A0A5B2VE49"/>
<comment type="caution">
    <text evidence="1">The sequence shown here is derived from an EMBL/GenBank/DDBJ whole genome shotgun (WGS) entry which is preliminary data.</text>
</comment>
<reference evidence="1 2" key="2">
    <citation type="submission" date="2019-09" db="EMBL/GenBank/DDBJ databases">
        <authorList>
            <person name="Jin C."/>
        </authorList>
    </citation>
    <scope>NUCLEOTIDE SEQUENCE [LARGE SCALE GENOMIC DNA]</scope>
    <source>
        <strain evidence="1 2">BN140002</strain>
    </source>
</reference>